<keyword evidence="1" id="KW-0962">Peroxisome biogenesis</keyword>
<gene>
    <name evidence="5" type="ORF">CLODIP_2_CD02280</name>
</gene>
<keyword evidence="6" id="KW-1185">Reference proteome</keyword>
<reference evidence="5 6" key="1">
    <citation type="submission" date="2020-04" db="EMBL/GenBank/DDBJ databases">
        <authorList>
            <person name="Alioto T."/>
            <person name="Alioto T."/>
            <person name="Gomez Garrido J."/>
        </authorList>
    </citation>
    <scope>NUCLEOTIDE SEQUENCE [LARGE SCALE GENOMIC DNA]</scope>
</reference>
<accession>A0A8S1C459</accession>
<evidence type="ECO:0000256" key="1">
    <source>
        <dbReference type="ARBA" id="ARBA00022593"/>
    </source>
</evidence>
<keyword evidence="3" id="KW-0576">Peroxisome</keyword>
<organism evidence="5 6">
    <name type="scientific">Cloeon dipterum</name>
    <dbReference type="NCBI Taxonomy" id="197152"/>
    <lineage>
        <taxon>Eukaryota</taxon>
        <taxon>Metazoa</taxon>
        <taxon>Ecdysozoa</taxon>
        <taxon>Arthropoda</taxon>
        <taxon>Hexapoda</taxon>
        <taxon>Insecta</taxon>
        <taxon>Pterygota</taxon>
        <taxon>Palaeoptera</taxon>
        <taxon>Ephemeroptera</taxon>
        <taxon>Pisciforma</taxon>
        <taxon>Baetidae</taxon>
        <taxon>Cloeon</taxon>
    </lineage>
</organism>
<dbReference type="Pfam" id="PF05648">
    <property type="entry name" value="PEX11"/>
    <property type="match status" value="2"/>
</dbReference>
<evidence type="ECO:0000313" key="5">
    <source>
        <dbReference type="EMBL" id="CAB3363570.1"/>
    </source>
</evidence>
<evidence type="ECO:0008006" key="7">
    <source>
        <dbReference type="Google" id="ProtNLM"/>
    </source>
</evidence>
<sequence>MEVLIRINNQTAGRDKLARLLQYMSRALWAILEGRPRVVHKLQGLEYALSTFRKLLRWGRCIEALHSALQAFSHPDVVQRTLLAIGRISNACFMFADHLLWLGRAGLAKVDAKKWTSISNRYWLYSLTVNLVRDFIALKEAKERKGSIVSEGAWIVDTVKNSCDLLIPLTAMNHLKLGPASIGLLGVASSIAGLLPMVHTPFKI</sequence>
<name>A0A8S1C459_9INSE</name>
<evidence type="ECO:0000313" key="6">
    <source>
        <dbReference type="Proteomes" id="UP000494165"/>
    </source>
</evidence>
<comment type="caution">
    <text evidence="5">The sequence shown here is derived from an EMBL/GenBank/DDBJ whole genome shotgun (WGS) entry which is preliminary data.</text>
</comment>
<evidence type="ECO:0000256" key="2">
    <source>
        <dbReference type="ARBA" id="ARBA00023136"/>
    </source>
</evidence>
<dbReference type="Proteomes" id="UP000494165">
    <property type="component" value="Unassembled WGS sequence"/>
</dbReference>
<dbReference type="InterPro" id="IPR008733">
    <property type="entry name" value="PEX11"/>
</dbReference>
<dbReference type="PANTHER" id="PTHR12652">
    <property type="entry name" value="PEROXISOMAL BIOGENESIS FACTOR 11"/>
    <property type="match status" value="1"/>
</dbReference>
<dbReference type="GO" id="GO:0016559">
    <property type="term" value="P:peroxisome fission"/>
    <property type="evidence" value="ECO:0007669"/>
    <property type="project" value="InterPro"/>
</dbReference>
<evidence type="ECO:0000256" key="3">
    <source>
        <dbReference type="ARBA" id="ARBA00023140"/>
    </source>
</evidence>
<protein>
    <recommendedName>
        <fullName evidence="7">Peroxisomal membrane protein 11B</fullName>
    </recommendedName>
</protein>
<dbReference type="OrthoDB" id="411017at2759"/>
<proteinExistence type="predicted"/>
<evidence type="ECO:0000256" key="4">
    <source>
        <dbReference type="ARBA" id="ARBA00046271"/>
    </source>
</evidence>
<keyword evidence="2" id="KW-0472">Membrane</keyword>
<dbReference type="GO" id="GO:0005778">
    <property type="term" value="C:peroxisomal membrane"/>
    <property type="evidence" value="ECO:0007669"/>
    <property type="project" value="UniProtKB-SubCell"/>
</dbReference>
<comment type="subcellular location">
    <subcellularLocation>
        <location evidence="4">Peroxisome membrane</location>
    </subcellularLocation>
</comment>
<dbReference type="PANTHER" id="PTHR12652:SF50">
    <property type="entry name" value="PEROXIN 11"/>
    <property type="match status" value="1"/>
</dbReference>
<dbReference type="EMBL" id="CADEPI010000012">
    <property type="protein sequence ID" value="CAB3363570.1"/>
    <property type="molecule type" value="Genomic_DNA"/>
</dbReference>
<dbReference type="AlphaFoldDB" id="A0A8S1C459"/>